<evidence type="ECO:0000256" key="5">
    <source>
        <dbReference type="SAM" id="Phobius"/>
    </source>
</evidence>
<dbReference type="AlphaFoldDB" id="A0A4Q7MWA9"/>
<evidence type="ECO:0000313" key="7">
    <source>
        <dbReference type="EMBL" id="RZS72994.1"/>
    </source>
</evidence>
<feature type="transmembrane region" description="Helical" evidence="5">
    <location>
        <begin position="113"/>
        <end position="138"/>
    </location>
</feature>
<keyword evidence="4 5" id="KW-0472">Membrane</keyword>
<evidence type="ECO:0000259" key="6">
    <source>
        <dbReference type="PROSITE" id="PS50850"/>
    </source>
</evidence>
<feature type="transmembrane region" description="Helical" evidence="5">
    <location>
        <begin position="237"/>
        <end position="256"/>
    </location>
</feature>
<dbReference type="Pfam" id="PF07690">
    <property type="entry name" value="MFS_1"/>
    <property type="match status" value="1"/>
</dbReference>
<feature type="transmembrane region" description="Helical" evidence="5">
    <location>
        <begin position="158"/>
        <end position="180"/>
    </location>
</feature>
<keyword evidence="3 5" id="KW-1133">Transmembrane helix</keyword>
<dbReference type="InterPro" id="IPR036259">
    <property type="entry name" value="MFS_trans_sf"/>
</dbReference>
<comment type="subcellular location">
    <subcellularLocation>
        <location evidence="1">Membrane</location>
        <topology evidence="1">Multi-pass membrane protein</topology>
    </subcellularLocation>
</comment>
<feature type="transmembrane region" description="Helical" evidence="5">
    <location>
        <begin position="368"/>
        <end position="387"/>
    </location>
</feature>
<evidence type="ECO:0000256" key="1">
    <source>
        <dbReference type="ARBA" id="ARBA00004141"/>
    </source>
</evidence>
<feature type="domain" description="Major facilitator superfamily (MFS) profile" evidence="6">
    <location>
        <begin position="21"/>
        <end position="420"/>
    </location>
</feature>
<evidence type="ECO:0000313" key="8">
    <source>
        <dbReference type="Proteomes" id="UP000292039"/>
    </source>
</evidence>
<dbReference type="InterPro" id="IPR011701">
    <property type="entry name" value="MFS"/>
</dbReference>
<dbReference type="GO" id="GO:0016020">
    <property type="term" value="C:membrane"/>
    <property type="evidence" value="ECO:0007669"/>
    <property type="project" value="UniProtKB-SubCell"/>
</dbReference>
<organism evidence="7 8">
    <name type="scientific">Kerstersia gyiorum</name>
    <dbReference type="NCBI Taxonomy" id="206506"/>
    <lineage>
        <taxon>Bacteria</taxon>
        <taxon>Pseudomonadati</taxon>
        <taxon>Pseudomonadota</taxon>
        <taxon>Betaproteobacteria</taxon>
        <taxon>Burkholderiales</taxon>
        <taxon>Alcaligenaceae</taxon>
        <taxon>Kerstersia</taxon>
    </lineage>
</organism>
<dbReference type="PANTHER" id="PTHR23546">
    <property type="entry name" value="TRANSPORT PROTEIN"/>
    <property type="match status" value="1"/>
</dbReference>
<gene>
    <name evidence="7" type="ORF">EV679_0178</name>
</gene>
<dbReference type="SUPFAM" id="SSF103473">
    <property type="entry name" value="MFS general substrate transporter"/>
    <property type="match status" value="1"/>
</dbReference>
<feature type="transmembrane region" description="Helical" evidence="5">
    <location>
        <begin position="87"/>
        <end position="107"/>
    </location>
</feature>
<evidence type="ECO:0000256" key="4">
    <source>
        <dbReference type="ARBA" id="ARBA00023136"/>
    </source>
</evidence>
<dbReference type="PROSITE" id="PS50850">
    <property type="entry name" value="MFS"/>
    <property type="match status" value="1"/>
</dbReference>
<accession>A0A4Q7MWA9</accession>
<dbReference type="PANTHER" id="PTHR23546:SF1">
    <property type="entry name" value="MEMBRANE PROTEIN"/>
    <property type="match status" value="1"/>
</dbReference>
<feature type="transmembrane region" description="Helical" evidence="5">
    <location>
        <begin position="399"/>
        <end position="416"/>
    </location>
</feature>
<evidence type="ECO:0000256" key="3">
    <source>
        <dbReference type="ARBA" id="ARBA00022989"/>
    </source>
</evidence>
<sequence>MTSQQHPARADTPSQRQVSRALLSIYLALFAAATGMSCVFAILPATGRGLGLSETQLGWVVAPAALAFVLFGPVWGKLGQYLSAKAICTGSLLTMVVFNLLFGYTMSWRGEGIISLSACFAMLVFSRLMLSPFSAALLPTAQAYIARVTEGAARSRALAGMGASFALGLVASPGLAAVATSAGLLMPFYVVAVLLLVAAGACWLFLPSAAEMARHGADHPHAASHAAQHARTAWADIWQPLAVLVLLYVIYGILMQVTGFRMQDQFHLQATQATQYAGTALMATAVTLVGAQMALSKISIPDPRVQRRLVLVGGLLGACGLGLLITDAGFALQLVGMGLFGLSLGTFLPFLLSLLTHRAQHAGDQARVGGLSGAAQGLGMMIGPLLGASSYRMSMHTPYWIATAAIVLASVIYAQTSRVRG</sequence>
<reference evidence="7 8" key="1">
    <citation type="submission" date="2019-02" db="EMBL/GenBank/DDBJ databases">
        <title>Genomic Encyclopedia of Type Strains, Phase IV (KMG-IV): sequencing the most valuable type-strain genomes for metagenomic binning, comparative biology and taxonomic classification.</title>
        <authorList>
            <person name="Goeker M."/>
        </authorList>
    </citation>
    <scope>NUCLEOTIDE SEQUENCE [LARGE SCALE GENOMIC DNA]</scope>
    <source>
        <strain evidence="7 8">DSM 16618</strain>
    </source>
</reference>
<proteinExistence type="predicted"/>
<feature type="transmembrane region" description="Helical" evidence="5">
    <location>
        <begin position="186"/>
        <end position="206"/>
    </location>
</feature>
<keyword evidence="2 5" id="KW-0812">Transmembrane</keyword>
<feature type="transmembrane region" description="Helical" evidence="5">
    <location>
        <begin position="308"/>
        <end position="325"/>
    </location>
</feature>
<dbReference type="RefSeq" id="WP_130486322.1">
    <property type="nucleotide sequence ID" value="NZ_CBCSEB010000003.1"/>
</dbReference>
<feature type="transmembrane region" description="Helical" evidence="5">
    <location>
        <begin position="331"/>
        <end position="356"/>
    </location>
</feature>
<dbReference type="InterPro" id="IPR001958">
    <property type="entry name" value="Tet-R_TetA/multi-R_MdtG-like"/>
</dbReference>
<dbReference type="EMBL" id="SGWZ01000001">
    <property type="protein sequence ID" value="RZS72994.1"/>
    <property type="molecule type" value="Genomic_DNA"/>
</dbReference>
<protein>
    <submittedName>
        <fullName evidence="7">Putative MFS family arabinose efflux permease</fullName>
    </submittedName>
</protein>
<evidence type="ECO:0000256" key="2">
    <source>
        <dbReference type="ARBA" id="ARBA00022692"/>
    </source>
</evidence>
<feature type="transmembrane region" description="Helical" evidence="5">
    <location>
        <begin position="276"/>
        <end position="296"/>
    </location>
</feature>
<dbReference type="PRINTS" id="PR01035">
    <property type="entry name" value="TCRTETA"/>
</dbReference>
<name>A0A4Q7MWA9_9BURK</name>
<feature type="transmembrane region" description="Helical" evidence="5">
    <location>
        <begin position="57"/>
        <end position="75"/>
    </location>
</feature>
<dbReference type="Gene3D" id="1.20.1250.20">
    <property type="entry name" value="MFS general substrate transporter like domains"/>
    <property type="match status" value="1"/>
</dbReference>
<feature type="transmembrane region" description="Helical" evidence="5">
    <location>
        <begin position="21"/>
        <end position="45"/>
    </location>
</feature>
<dbReference type="GO" id="GO:0022857">
    <property type="term" value="F:transmembrane transporter activity"/>
    <property type="evidence" value="ECO:0007669"/>
    <property type="project" value="InterPro"/>
</dbReference>
<dbReference type="InterPro" id="IPR020846">
    <property type="entry name" value="MFS_dom"/>
</dbReference>
<comment type="caution">
    <text evidence="7">The sequence shown here is derived from an EMBL/GenBank/DDBJ whole genome shotgun (WGS) entry which is preliminary data.</text>
</comment>
<dbReference type="Proteomes" id="UP000292039">
    <property type="component" value="Unassembled WGS sequence"/>
</dbReference>